<keyword evidence="1" id="KW-0597">Phosphoprotein</keyword>
<organism evidence="4 5">
    <name type="scientific">Staurois parvus</name>
    <dbReference type="NCBI Taxonomy" id="386267"/>
    <lineage>
        <taxon>Eukaryota</taxon>
        <taxon>Metazoa</taxon>
        <taxon>Chordata</taxon>
        <taxon>Craniata</taxon>
        <taxon>Vertebrata</taxon>
        <taxon>Euteleostomi</taxon>
        <taxon>Amphibia</taxon>
        <taxon>Batrachia</taxon>
        <taxon>Anura</taxon>
        <taxon>Neobatrachia</taxon>
        <taxon>Ranoidea</taxon>
        <taxon>Ranidae</taxon>
        <taxon>Staurois</taxon>
    </lineage>
</organism>
<evidence type="ECO:0000313" key="5">
    <source>
        <dbReference type="Proteomes" id="UP001162483"/>
    </source>
</evidence>
<proteinExistence type="predicted"/>
<keyword evidence="5" id="KW-1185">Reference proteome</keyword>
<feature type="region of interest" description="Disordered" evidence="2">
    <location>
        <begin position="1"/>
        <end position="20"/>
    </location>
</feature>
<dbReference type="EMBL" id="CATNWA010018951">
    <property type="protein sequence ID" value="CAI9610451.1"/>
    <property type="molecule type" value="Genomic_DNA"/>
</dbReference>
<dbReference type="InterPro" id="IPR028149">
    <property type="entry name" value="Tantalus-like"/>
</dbReference>
<dbReference type="Pfam" id="PF15386">
    <property type="entry name" value="Tantalus"/>
    <property type="match status" value="1"/>
</dbReference>
<evidence type="ECO:0000259" key="3">
    <source>
        <dbReference type="Pfam" id="PF15386"/>
    </source>
</evidence>
<comment type="caution">
    <text evidence="4">The sequence shown here is derived from an EMBL/GenBank/DDBJ whole genome shotgun (WGS) entry which is preliminary data.</text>
</comment>
<dbReference type="PANTHER" id="PTHR14522">
    <property type="entry name" value="EMO2-RELATED"/>
    <property type="match status" value="1"/>
</dbReference>
<evidence type="ECO:0000256" key="2">
    <source>
        <dbReference type="SAM" id="MobiDB-lite"/>
    </source>
</evidence>
<sequence>NLGGADTAGESDPLSQCKETKECKVSNIQIRKRVARQEGTLTPMGLPKRLRLQKDDFSLEEIYTNKNYRTPTEKRKFETIFEEPVMKGGSLILTSQRPLRRIMVFKDSSAPRRRKKKGRGGGRTRSCVDNKESVNFELLLQHKLEQLEAELQEEEVELH</sequence>
<evidence type="ECO:0000313" key="4">
    <source>
        <dbReference type="EMBL" id="CAI9610451.1"/>
    </source>
</evidence>
<dbReference type="InterPro" id="IPR026320">
    <property type="entry name" value="PRR14"/>
</dbReference>
<dbReference type="PANTHER" id="PTHR14522:SF2">
    <property type="entry name" value="PROLINE-RICH PROTEIN 14"/>
    <property type="match status" value="1"/>
</dbReference>
<gene>
    <name evidence="4" type="ORF">SPARVUS_LOCUS14415319</name>
</gene>
<reference evidence="4" key="1">
    <citation type="submission" date="2023-05" db="EMBL/GenBank/DDBJ databases">
        <authorList>
            <person name="Stuckert A."/>
        </authorList>
    </citation>
    <scope>NUCLEOTIDE SEQUENCE</scope>
</reference>
<accession>A0ABN9GLW8</accession>
<protein>
    <recommendedName>
        <fullName evidence="3">Tantalus-like domain-containing protein</fullName>
    </recommendedName>
</protein>
<dbReference type="Proteomes" id="UP001162483">
    <property type="component" value="Unassembled WGS sequence"/>
</dbReference>
<feature type="domain" description="Tantalus-like" evidence="3">
    <location>
        <begin position="41"/>
        <end position="97"/>
    </location>
</feature>
<name>A0ABN9GLW8_9NEOB</name>
<feature type="non-terminal residue" evidence="4">
    <location>
        <position position="1"/>
    </location>
</feature>
<evidence type="ECO:0000256" key="1">
    <source>
        <dbReference type="ARBA" id="ARBA00022553"/>
    </source>
</evidence>